<keyword evidence="1" id="KW-1133">Transmembrane helix</keyword>
<sequence>MTPELSSNLSICMMIALASASLSMTITQTELFAPLRAWTARKNGMLGHLFSCFYCMSHWMVAAGMLFYRPALLHSDIGLVDWLVTAFVVLTVTTFINGLLFKVFQAAVRTHVMKHEAQQTLNSHK</sequence>
<dbReference type="RefSeq" id="WP_084878989.1">
    <property type="nucleotide sequence ID" value="NZ_JAGGMY010000002.1"/>
</dbReference>
<evidence type="ECO:0000313" key="2">
    <source>
        <dbReference type="EMBL" id="ORM89279.1"/>
    </source>
</evidence>
<protein>
    <submittedName>
        <fullName evidence="2">DUF1360 domain-containing protein</fullName>
    </submittedName>
</protein>
<feature type="transmembrane region" description="Helical" evidence="1">
    <location>
        <begin position="6"/>
        <end position="26"/>
    </location>
</feature>
<organism evidence="2 3">
    <name type="scientific">Pantoea cypripedii</name>
    <name type="common">Pectobacterium cypripedii</name>
    <name type="synonym">Erwinia cypripedii</name>
    <dbReference type="NCBI Taxonomy" id="55209"/>
    <lineage>
        <taxon>Bacteria</taxon>
        <taxon>Pseudomonadati</taxon>
        <taxon>Pseudomonadota</taxon>
        <taxon>Gammaproteobacteria</taxon>
        <taxon>Enterobacterales</taxon>
        <taxon>Erwiniaceae</taxon>
        <taxon>Pantoea</taxon>
    </lineage>
</organism>
<reference evidence="2 3" key="1">
    <citation type="journal article" date="2017" name="Antonie Van Leeuwenhoek">
        <title>Phylogenomic resolution of the bacterial genus Pantoea and its relationship with Erwinia and Tatumella.</title>
        <authorList>
            <person name="Palmer M."/>
            <person name="Steenkamp E.T."/>
            <person name="Coetzee M.P."/>
            <person name="Chan W.Y."/>
            <person name="van Zyl E."/>
            <person name="De Maayer P."/>
            <person name="Coutinho T.A."/>
            <person name="Blom J."/>
            <person name="Smits T.H."/>
            <person name="Duffy B."/>
            <person name="Venter S.N."/>
        </authorList>
    </citation>
    <scope>NUCLEOTIDE SEQUENCE [LARGE SCALE GENOMIC DNA]</scope>
    <source>
        <strain evidence="2 3">LMG 2657</strain>
    </source>
</reference>
<proteinExistence type="predicted"/>
<evidence type="ECO:0000313" key="3">
    <source>
        <dbReference type="Proteomes" id="UP000193749"/>
    </source>
</evidence>
<gene>
    <name evidence="2" type="ORF">HA50_21765</name>
</gene>
<feature type="transmembrane region" description="Helical" evidence="1">
    <location>
        <begin position="80"/>
        <end position="104"/>
    </location>
</feature>
<feature type="transmembrane region" description="Helical" evidence="1">
    <location>
        <begin position="46"/>
        <end position="68"/>
    </location>
</feature>
<name>A0A1X1EK58_PANCY</name>
<comment type="caution">
    <text evidence="2">The sequence shown here is derived from an EMBL/GenBank/DDBJ whole genome shotgun (WGS) entry which is preliminary data.</text>
</comment>
<dbReference type="Proteomes" id="UP000193749">
    <property type="component" value="Unassembled WGS sequence"/>
</dbReference>
<keyword evidence="1" id="KW-0812">Transmembrane</keyword>
<dbReference type="AlphaFoldDB" id="A0A1X1EK58"/>
<dbReference type="OrthoDB" id="9154490at2"/>
<accession>A0A1X1EK58</accession>
<keyword evidence="1" id="KW-0472">Membrane</keyword>
<keyword evidence="3" id="KW-1185">Reference proteome</keyword>
<evidence type="ECO:0000256" key="1">
    <source>
        <dbReference type="SAM" id="Phobius"/>
    </source>
</evidence>
<dbReference type="EMBL" id="MLJI01000002">
    <property type="protein sequence ID" value="ORM89279.1"/>
    <property type="molecule type" value="Genomic_DNA"/>
</dbReference>